<dbReference type="EMBL" id="JACSDY010000014">
    <property type="protein sequence ID" value="KAF7409097.1"/>
    <property type="molecule type" value="Genomic_DNA"/>
</dbReference>
<sequence length="71" mass="8040">MRRVSPAKEKKKEEIMNYAAAAVVQDAAYFVHSSKLLDDNDNEVRYGGVNSLTAVDHRFQSDRSMTTYLLS</sequence>
<reference evidence="1" key="1">
    <citation type="journal article" date="2020" name="G3 (Bethesda)">
        <title>High-Quality Assemblies for Three Invasive Social Wasps from the &lt;i&gt;Vespula&lt;/i&gt; Genus.</title>
        <authorList>
            <person name="Harrop T.W.R."/>
            <person name="Guhlin J."/>
            <person name="McLaughlin G.M."/>
            <person name="Permina E."/>
            <person name="Stockwell P."/>
            <person name="Gilligan J."/>
            <person name="Le Lec M.F."/>
            <person name="Gruber M.A.M."/>
            <person name="Quinn O."/>
            <person name="Lovegrove M."/>
            <person name="Duncan E.J."/>
            <person name="Remnant E.J."/>
            <person name="Van Eeckhoven J."/>
            <person name="Graham B."/>
            <person name="Knapp R.A."/>
            <person name="Langford K.W."/>
            <person name="Kronenberg Z."/>
            <person name="Press M.O."/>
            <person name="Eacker S.M."/>
            <person name="Wilson-Rankin E.E."/>
            <person name="Purcell J."/>
            <person name="Lester P.J."/>
            <person name="Dearden P.K."/>
        </authorList>
    </citation>
    <scope>NUCLEOTIDE SEQUENCE</scope>
    <source>
        <strain evidence="1">Volc-1</strain>
    </source>
</reference>
<proteinExistence type="predicted"/>
<accession>A0A834NH45</accession>
<gene>
    <name evidence="1" type="ORF">H0235_013949</name>
</gene>
<name>A0A834NH45_VESPE</name>
<dbReference type="AlphaFoldDB" id="A0A834NH45"/>
<comment type="caution">
    <text evidence="1">The sequence shown here is derived from an EMBL/GenBank/DDBJ whole genome shotgun (WGS) entry which is preliminary data.</text>
</comment>
<organism evidence="1 2">
    <name type="scientific">Vespula pensylvanica</name>
    <name type="common">Western yellow jacket</name>
    <name type="synonym">Wasp</name>
    <dbReference type="NCBI Taxonomy" id="30213"/>
    <lineage>
        <taxon>Eukaryota</taxon>
        <taxon>Metazoa</taxon>
        <taxon>Ecdysozoa</taxon>
        <taxon>Arthropoda</taxon>
        <taxon>Hexapoda</taxon>
        <taxon>Insecta</taxon>
        <taxon>Pterygota</taxon>
        <taxon>Neoptera</taxon>
        <taxon>Endopterygota</taxon>
        <taxon>Hymenoptera</taxon>
        <taxon>Apocrita</taxon>
        <taxon>Aculeata</taxon>
        <taxon>Vespoidea</taxon>
        <taxon>Vespidae</taxon>
        <taxon>Vespinae</taxon>
        <taxon>Vespula</taxon>
    </lineage>
</organism>
<dbReference type="Proteomes" id="UP000600918">
    <property type="component" value="Unassembled WGS sequence"/>
</dbReference>
<keyword evidence="2" id="KW-1185">Reference proteome</keyword>
<protein>
    <submittedName>
        <fullName evidence="1">Uncharacterized protein</fullName>
    </submittedName>
</protein>
<evidence type="ECO:0000313" key="1">
    <source>
        <dbReference type="EMBL" id="KAF7409097.1"/>
    </source>
</evidence>
<evidence type="ECO:0000313" key="2">
    <source>
        <dbReference type="Proteomes" id="UP000600918"/>
    </source>
</evidence>